<evidence type="ECO:0000256" key="1">
    <source>
        <dbReference type="SAM" id="Coils"/>
    </source>
</evidence>
<dbReference type="Proteomes" id="UP000095280">
    <property type="component" value="Unplaced"/>
</dbReference>
<keyword evidence="3" id="KW-1185">Reference proteome</keyword>
<dbReference type="AlphaFoldDB" id="A0A1I8HBF7"/>
<name>A0A1I8HBF7_9PLAT</name>
<feature type="coiled-coil region" evidence="1">
    <location>
        <begin position="207"/>
        <end position="241"/>
    </location>
</feature>
<evidence type="ECO:0000313" key="4">
    <source>
        <dbReference type="WBParaSite" id="maker-uti_cns_0005170-snap-gene-0.11-mRNA-1"/>
    </source>
</evidence>
<evidence type="ECO:0000256" key="2">
    <source>
        <dbReference type="SAM" id="MobiDB-lite"/>
    </source>
</evidence>
<feature type="compositionally biased region" description="Basic and acidic residues" evidence="2">
    <location>
        <begin position="277"/>
        <end position="300"/>
    </location>
</feature>
<sequence>MNSKMVKTEPVGNLKIKKPNDDCVMYCNISTCNLPLINEGLICACGHVFCGNHKPWMFSKTLNATCGFYCLLCTDQSLDDRKVINLHDSRHVQTHDRGLVGVEIKLAISLVKHSVNTWMVQSRLQLKRQVQIAKEVHAEKQRRLMECRAATAAMLERSSLLKMYLGKKQKEEKQYKDQAEIALQRLSAVKQAGLAAKERQSELIHCMETERRRKAQLVSRLEKADEDYKELMGAFERIRRSASELREILIRRQQQNIREQRESRPYRQSRQRHRSHDRRELRLDSRGHREHREHQRDHREHRSRSRVHRNGEGGGRMVPLPACVGNAQHVANGRSGLHFCSSCFWRLRNVMSSTGSYLPGCGARRCSQPSGGVATGLTYLPLAKQFPCARSLAVIDDHHFGGQMAEAGREHYGQIRVATTSNSMAQFGLGLSAEWSCGEGMEANRKYVH</sequence>
<accession>A0A1I8HBF7</accession>
<protein>
    <submittedName>
        <fullName evidence="4">RING-type domain-containing protein</fullName>
    </submittedName>
</protein>
<feature type="region of interest" description="Disordered" evidence="2">
    <location>
        <begin position="256"/>
        <end position="316"/>
    </location>
</feature>
<keyword evidence="1" id="KW-0175">Coiled coil</keyword>
<proteinExistence type="predicted"/>
<evidence type="ECO:0000313" key="3">
    <source>
        <dbReference type="Proteomes" id="UP000095280"/>
    </source>
</evidence>
<organism evidence="3 4">
    <name type="scientific">Macrostomum lignano</name>
    <dbReference type="NCBI Taxonomy" id="282301"/>
    <lineage>
        <taxon>Eukaryota</taxon>
        <taxon>Metazoa</taxon>
        <taxon>Spiralia</taxon>
        <taxon>Lophotrochozoa</taxon>
        <taxon>Platyhelminthes</taxon>
        <taxon>Rhabditophora</taxon>
        <taxon>Macrostomorpha</taxon>
        <taxon>Macrostomida</taxon>
        <taxon>Macrostomidae</taxon>
        <taxon>Macrostomum</taxon>
    </lineage>
</organism>
<dbReference type="WBParaSite" id="maker-uti_cns_0005170-snap-gene-0.11-mRNA-1">
    <property type="protein sequence ID" value="maker-uti_cns_0005170-snap-gene-0.11-mRNA-1"/>
    <property type="gene ID" value="maker-uti_cns_0005170-snap-gene-0.11"/>
</dbReference>
<reference evidence="4" key="1">
    <citation type="submission" date="2016-11" db="UniProtKB">
        <authorList>
            <consortium name="WormBaseParasite"/>
        </authorList>
    </citation>
    <scope>IDENTIFICATION</scope>
</reference>
<feature type="compositionally biased region" description="Basic residues" evidence="2">
    <location>
        <begin position="267"/>
        <end position="276"/>
    </location>
</feature>